<feature type="region of interest" description="Disordered" evidence="5">
    <location>
        <begin position="247"/>
        <end position="272"/>
    </location>
</feature>
<dbReference type="InterPro" id="IPR007452">
    <property type="entry name" value="TamB_C"/>
</dbReference>
<evidence type="ECO:0000256" key="1">
    <source>
        <dbReference type="ARBA" id="ARBA00004167"/>
    </source>
</evidence>
<protein>
    <recommendedName>
        <fullName evidence="7">Translocation and assembly module TamB C-terminal domain-containing protein</fullName>
    </recommendedName>
</protein>
<keyword evidence="9" id="KW-1185">Reference proteome</keyword>
<feature type="region of interest" description="Disordered" evidence="5">
    <location>
        <begin position="880"/>
        <end position="912"/>
    </location>
</feature>
<sequence>MSLPPPSPLPPPLPPPRPDPSPGLAAPPAPTPAPTPAPVPHRQRRSLLWRGAIATLLALLLALLVAASLAWALGTTAGARALLALLPGLQAQGVQGRLLGDFAVQQLRWRLGSRRELVIDALAWQGLQLSLSGPGPARLQVARLQARRVDLQGPSDDPNPVVLPTHLILPLQVDLDEVRVDEVLFDAIRARPVRGLAGRLQLGAGPAALHRLEGLQARWDRVLAEGEATLGAAAPLALDAALRLRPAPPVSPPAPEGSASAPTQAPADWSARLTGHGPLARLQIHAELAARGQSLQADAEVEPVARQPLAHLQARLAGLDLAPLATGLPRTALTGQIDARLSADSPGRAANPLGLQVALDNQRPGRLDAGELPLRRIELEARGQLSSIDQGRIERLRLQLAAAPPDARQGARRDTGQIDAEGHWALVGSGAARRLDLGLTARLTALQPAQLHQAAPALHLGGPLALELAWPLGAPSPAPTTAAGEAAAASGTLHQLAPDGARLDLRTDLTGHLIGAGLPAVRLRVELLGDAQHVELKQLRAESGTAHLEATGQLRRDAASWRLQLHSGLHAFDPLVWWPGPGDHPLRRGPHRLDGQARIDLQLPDRRSAAPATGLTRLAALRGEAQLHLDPSMLAGVPMQGELQLRSSQSDVALGPVPHLLADLQLHAGNAPQATELRLHADLDPNHGQDRWRLNWSSPALQALAPWWRLIDPTHPLALAGDTQGQLELDGRWPRLRSRGQLQAGSEQPLRGWQQTTATAGPAPPATPPQWQVAGVQARWQAGSDGNDPIDVDIQARRLGGAEPLLQALQLRIEGRNSAHRMQASADFERAGEAATETTPAAPPRRFTVQAQGAGDLRLDLSAARFAWQGELSQASLQELLAPGGNGTPSVPSVQTGQAPPAGQSPQALPQAAPPTLATLISLATTPLRLSHGPEGSSVQVGRTQATLADARLRLDELTWRDEPGSATPGAAAAAAAPQRSLQLRAELEPLAIAPLLARAQPGFGWGGDLRMGGRIEVQATPQHFNAHAEIGRLQGDLLVQDPDNPAGPQRLGLDDLRLAISARDGQWRLTQQVAGGNLGRLDGEQSVQAPPGAFWPPAGAPLSGRIDLRIAQLGHWGRWLPAGWRLSGQLDTHAAVAGRVGAPEFSGELVGQRLAVRNLLQGVDWRDAAVRIALAGDTARIEQFSVQAGAGRLAATGQIQFGANPRLVAQIEASRFAAQQRVDRRIVASGQAELTVDARSTALKGRLVIDEGRFDFTQRDAPSLADDVSVERHGSDAATTERPATAARGPQRSTVLDLRVGLGQQLHLAGRGLATRLTGELRLTTPANKLAIHGDVQAEEGSYTAYGQKLSIDRGIILFGGAADNPRLDIEATKPDLEDLRVGVAITGTAQSPRIRLFSEPELTETDKLSYLLLGRASDGLGRTDLSLLQRAAFALITGEDDSPSLIERIGLDQLSVRKEDGDTRETVVSLGKQLSRRWYLGYERGLNAASGSWQLIYRAAQRFTFRAQTGTENALDLIWTWKWGTPGMLPLPIPGAATSAGPAPAQAPAASPSATKPQR</sequence>
<evidence type="ECO:0000259" key="7">
    <source>
        <dbReference type="Pfam" id="PF04357"/>
    </source>
</evidence>
<dbReference type="Pfam" id="PF04357">
    <property type="entry name" value="TamB"/>
    <property type="match status" value="1"/>
</dbReference>
<evidence type="ECO:0000256" key="3">
    <source>
        <dbReference type="ARBA" id="ARBA00022989"/>
    </source>
</evidence>
<keyword evidence="4 6" id="KW-0472">Membrane</keyword>
<dbReference type="PANTHER" id="PTHR36985:SF1">
    <property type="entry name" value="TRANSLOCATION AND ASSEMBLY MODULE SUBUNIT TAMB"/>
    <property type="match status" value="1"/>
</dbReference>
<feature type="transmembrane region" description="Helical" evidence="6">
    <location>
        <begin position="47"/>
        <end position="73"/>
    </location>
</feature>
<organism evidence="8 9">
    <name type="scientific">Sphaerotilus microaerophilus</name>
    <dbReference type="NCBI Taxonomy" id="2914710"/>
    <lineage>
        <taxon>Bacteria</taxon>
        <taxon>Pseudomonadati</taxon>
        <taxon>Pseudomonadota</taxon>
        <taxon>Betaproteobacteria</taxon>
        <taxon>Burkholderiales</taxon>
        <taxon>Sphaerotilaceae</taxon>
        <taxon>Sphaerotilus</taxon>
    </lineage>
</organism>
<feature type="region of interest" description="Disordered" evidence="5">
    <location>
        <begin position="741"/>
        <end position="770"/>
    </location>
</feature>
<dbReference type="InterPro" id="IPR006311">
    <property type="entry name" value="TAT_signal"/>
</dbReference>
<keyword evidence="3 6" id="KW-1133">Transmembrane helix</keyword>
<feature type="compositionally biased region" description="Low complexity" evidence="5">
    <location>
        <begin position="895"/>
        <end position="912"/>
    </location>
</feature>
<feature type="compositionally biased region" description="Low complexity" evidence="5">
    <location>
        <begin position="1278"/>
        <end position="1289"/>
    </location>
</feature>
<feature type="compositionally biased region" description="Low complexity" evidence="5">
    <location>
        <begin position="752"/>
        <end position="761"/>
    </location>
</feature>
<evidence type="ECO:0000313" key="9">
    <source>
        <dbReference type="Proteomes" id="UP001057498"/>
    </source>
</evidence>
<dbReference type="PROSITE" id="PS51318">
    <property type="entry name" value="TAT"/>
    <property type="match status" value="1"/>
</dbReference>
<evidence type="ECO:0000256" key="2">
    <source>
        <dbReference type="ARBA" id="ARBA00022692"/>
    </source>
</evidence>
<reference evidence="8" key="1">
    <citation type="submission" date="2022-04" db="EMBL/GenBank/DDBJ databases">
        <title>Whole genome sequence of Sphaerotilus sp. FB-5.</title>
        <authorList>
            <person name="Takeda M."/>
            <person name="Narihara S."/>
            <person name="Akimoto M."/>
            <person name="Akimoto R."/>
            <person name="Nishiyashiki S."/>
            <person name="Murakami T."/>
        </authorList>
    </citation>
    <scope>NUCLEOTIDE SEQUENCE</scope>
    <source>
        <strain evidence="8">FB-5</strain>
    </source>
</reference>
<keyword evidence="2 6" id="KW-0812">Transmembrane</keyword>
<accession>A0ABM7YJU3</accession>
<dbReference type="PANTHER" id="PTHR36985">
    <property type="entry name" value="TRANSLOCATION AND ASSEMBLY MODULE SUBUNIT TAMB"/>
    <property type="match status" value="1"/>
</dbReference>
<proteinExistence type="predicted"/>
<evidence type="ECO:0000256" key="4">
    <source>
        <dbReference type="ARBA" id="ARBA00023136"/>
    </source>
</evidence>
<evidence type="ECO:0000313" key="8">
    <source>
        <dbReference type="EMBL" id="BDI04525.1"/>
    </source>
</evidence>
<feature type="region of interest" description="Disordered" evidence="5">
    <location>
        <begin position="1269"/>
        <end position="1292"/>
    </location>
</feature>
<feature type="region of interest" description="Disordered" evidence="5">
    <location>
        <begin position="1"/>
        <end position="41"/>
    </location>
</feature>
<evidence type="ECO:0000256" key="5">
    <source>
        <dbReference type="SAM" id="MobiDB-lite"/>
    </source>
</evidence>
<comment type="subcellular location">
    <subcellularLocation>
        <location evidence="1">Membrane</location>
        <topology evidence="1">Single-pass membrane protein</topology>
    </subcellularLocation>
</comment>
<dbReference type="EMBL" id="AP025730">
    <property type="protein sequence ID" value="BDI04525.1"/>
    <property type="molecule type" value="Genomic_DNA"/>
</dbReference>
<feature type="compositionally biased region" description="Pro residues" evidence="5">
    <location>
        <begin position="1"/>
        <end position="39"/>
    </location>
</feature>
<gene>
    <name evidence="8" type="ORF">CATMQ487_14950</name>
</gene>
<name>A0ABM7YJU3_9BURK</name>
<evidence type="ECO:0000256" key="6">
    <source>
        <dbReference type="SAM" id="Phobius"/>
    </source>
</evidence>
<feature type="region of interest" description="Disordered" evidence="5">
    <location>
        <begin position="1536"/>
        <end position="1561"/>
    </location>
</feature>
<feature type="domain" description="Translocation and assembly module TamB C-terminal" evidence="7">
    <location>
        <begin position="1187"/>
        <end position="1525"/>
    </location>
</feature>
<dbReference type="Proteomes" id="UP001057498">
    <property type="component" value="Chromosome"/>
</dbReference>